<dbReference type="AlphaFoldDB" id="A0A448L885"/>
<gene>
    <name evidence="1" type="ORF">NCTC13071_02120</name>
</gene>
<organism evidence="1 2">
    <name type="scientific">Segatella oris</name>
    <dbReference type="NCBI Taxonomy" id="28135"/>
    <lineage>
        <taxon>Bacteria</taxon>
        <taxon>Pseudomonadati</taxon>
        <taxon>Bacteroidota</taxon>
        <taxon>Bacteroidia</taxon>
        <taxon>Bacteroidales</taxon>
        <taxon>Prevotellaceae</taxon>
        <taxon>Segatella</taxon>
    </lineage>
</organism>
<dbReference type="KEGG" id="poc:NCTC13071_02120"/>
<evidence type="ECO:0000313" key="2">
    <source>
        <dbReference type="Proteomes" id="UP000274578"/>
    </source>
</evidence>
<reference evidence="1 2" key="1">
    <citation type="submission" date="2018-12" db="EMBL/GenBank/DDBJ databases">
        <authorList>
            <consortium name="Pathogen Informatics"/>
        </authorList>
    </citation>
    <scope>NUCLEOTIDE SEQUENCE [LARGE SCALE GENOMIC DNA]</scope>
    <source>
        <strain evidence="1 2">NCTC13071</strain>
    </source>
</reference>
<sequence length="42" mass="5060">MLPFGVFYSLFWQNNIVKNKVILPYKYGHKYTLFLFIFVVGN</sequence>
<proteinExistence type="predicted"/>
<dbReference type="Proteomes" id="UP000274578">
    <property type="component" value="Chromosome 1"/>
</dbReference>
<evidence type="ECO:0000313" key="1">
    <source>
        <dbReference type="EMBL" id="VEH16102.1"/>
    </source>
</evidence>
<accession>A0A448L885</accession>
<dbReference type="EMBL" id="LR134384">
    <property type="protein sequence ID" value="VEH16102.1"/>
    <property type="molecule type" value="Genomic_DNA"/>
</dbReference>
<name>A0A448L885_9BACT</name>
<protein>
    <submittedName>
        <fullName evidence="1">Uncharacterized protein</fullName>
    </submittedName>
</protein>